<gene>
    <name evidence="7" type="ORF">ETD96_42825</name>
</gene>
<evidence type="ECO:0000256" key="3">
    <source>
        <dbReference type="ARBA" id="ARBA00023125"/>
    </source>
</evidence>
<dbReference type="InterPro" id="IPR004111">
    <property type="entry name" value="Repressor_TetR_C"/>
</dbReference>
<evidence type="ECO:0000313" key="8">
    <source>
        <dbReference type="Proteomes" id="UP000305238"/>
    </source>
</evidence>
<evidence type="ECO:0000256" key="4">
    <source>
        <dbReference type="ARBA" id="ARBA00023163"/>
    </source>
</evidence>
<keyword evidence="8" id="KW-1185">Reference proteome</keyword>
<dbReference type="Pfam" id="PF00440">
    <property type="entry name" value="TetR_N"/>
    <property type="match status" value="1"/>
</dbReference>
<dbReference type="EMBL" id="VCKZ01000637">
    <property type="protein sequence ID" value="TMR25064.1"/>
    <property type="molecule type" value="Genomic_DNA"/>
</dbReference>
<organism evidence="7 8">
    <name type="scientific">Actinomadura geliboluensis</name>
    <dbReference type="NCBI Taxonomy" id="882440"/>
    <lineage>
        <taxon>Bacteria</taxon>
        <taxon>Bacillati</taxon>
        <taxon>Actinomycetota</taxon>
        <taxon>Actinomycetes</taxon>
        <taxon>Streptosporangiales</taxon>
        <taxon>Thermomonosporaceae</taxon>
        <taxon>Actinomadura</taxon>
    </lineage>
</organism>
<evidence type="ECO:0000256" key="2">
    <source>
        <dbReference type="ARBA" id="ARBA00023015"/>
    </source>
</evidence>
<evidence type="ECO:0000256" key="1">
    <source>
        <dbReference type="ARBA" id="ARBA00022491"/>
    </source>
</evidence>
<dbReference type="Proteomes" id="UP000305238">
    <property type="component" value="Unassembled WGS sequence"/>
</dbReference>
<dbReference type="SUPFAM" id="SSF46689">
    <property type="entry name" value="Homeodomain-like"/>
    <property type="match status" value="1"/>
</dbReference>
<dbReference type="InterPro" id="IPR023772">
    <property type="entry name" value="DNA-bd_HTH_TetR-type_CS"/>
</dbReference>
<name>A0A5S4FXS0_9ACTN</name>
<dbReference type="SUPFAM" id="SSF48498">
    <property type="entry name" value="Tetracyclin repressor-like, C-terminal domain"/>
    <property type="match status" value="1"/>
</dbReference>
<dbReference type="InterPro" id="IPR009057">
    <property type="entry name" value="Homeodomain-like_sf"/>
</dbReference>
<dbReference type="GO" id="GO:0045892">
    <property type="term" value="P:negative regulation of DNA-templated transcription"/>
    <property type="evidence" value="ECO:0007669"/>
    <property type="project" value="InterPro"/>
</dbReference>
<dbReference type="InterPro" id="IPR036271">
    <property type="entry name" value="Tet_transcr_reg_TetR-rel_C_sf"/>
</dbReference>
<comment type="caution">
    <text evidence="7">The sequence shown here is derived from an EMBL/GenBank/DDBJ whole genome shotgun (WGS) entry which is preliminary data.</text>
</comment>
<dbReference type="PROSITE" id="PS50977">
    <property type="entry name" value="HTH_TETR_2"/>
    <property type="match status" value="1"/>
</dbReference>
<reference evidence="7 8" key="1">
    <citation type="submission" date="2019-05" db="EMBL/GenBank/DDBJ databases">
        <title>Draft genome sequence of Actinomadura geliboluensis A8036.</title>
        <authorList>
            <person name="Saricaoglu S."/>
            <person name="Isik K."/>
        </authorList>
    </citation>
    <scope>NUCLEOTIDE SEQUENCE [LARGE SCALE GENOMIC DNA]</scope>
    <source>
        <strain evidence="7 8">A8036</strain>
    </source>
</reference>
<protein>
    <submittedName>
        <fullName evidence="7">TetR/AcrR family transcriptional regulator</fullName>
    </submittedName>
</protein>
<dbReference type="GO" id="GO:0046677">
    <property type="term" value="P:response to antibiotic"/>
    <property type="evidence" value="ECO:0007669"/>
    <property type="project" value="InterPro"/>
</dbReference>
<dbReference type="InterPro" id="IPR003012">
    <property type="entry name" value="Tet_transcr_reg_TetR"/>
</dbReference>
<dbReference type="PROSITE" id="PS01081">
    <property type="entry name" value="HTH_TETR_1"/>
    <property type="match status" value="1"/>
</dbReference>
<dbReference type="OrthoDB" id="3818006at2"/>
<keyword evidence="1" id="KW-0678">Repressor</keyword>
<dbReference type="PANTHER" id="PTHR30055:SF151">
    <property type="entry name" value="TRANSCRIPTIONAL REGULATORY PROTEIN"/>
    <property type="match status" value="1"/>
</dbReference>
<dbReference type="PRINTS" id="PR00400">
    <property type="entry name" value="TETREPRESSOR"/>
</dbReference>
<feature type="DNA-binding region" description="H-T-H motif" evidence="5">
    <location>
        <begin position="95"/>
        <end position="114"/>
    </location>
</feature>
<dbReference type="Pfam" id="PF02909">
    <property type="entry name" value="TetR_C_1"/>
    <property type="match status" value="1"/>
</dbReference>
<dbReference type="GO" id="GO:0003700">
    <property type="term" value="F:DNA-binding transcription factor activity"/>
    <property type="evidence" value="ECO:0007669"/>
    <property type="project" value="TreeGrafter"/>
</dbReference>
<evidence type="ECO:0000313" key="7">
    <source>
        <dbReference type="EMBL" id="TMR25064.1"/>
    </source>
</evidence>
<keyword evidence="3 5" id="KW-0238">DNA-binding</keyword>
<evidence type="ECO:0000259" key="6">
    <source>
        <dbReference type="PROSITE" id="PS50977"/>
    </source>
</evidence>
<dbReference type="InterPro" id="IPR001647">
    <property type="entry name" value="HTH_TetR"/>
</dbReference>
<accession>A0A5S4FXS0</accession>
<keyword evidence="4" id="KW-0804">Transcription</keyword>
<dbReference type="Gene3D" id="1.10.10.60">
    <property type="entry name" value="Homeodomain-like"/>
    <property type="match status" value="1"/>
</dbReference>
<dbReference type="InterPro" id="IPR050109">
    <property type="entry name" value="HTH-type_TetR-like_transc_reg"/>
</dbReference>
<sequence>MRCHASPPFSYTVRLDPHTVRLGSHGVQVSYPVRERKEAPVPEEKPSGEQVPEEKVASVWVRPERARRGRPALSRAQIVDAALGLLDAEGLDGLSMRRLGTRLNSGATSVYWHVANKDELLELALDRVMAEVEVPAGGDWRASATGYARSLRAMIHRHPWTVTLFGGRPMIGPNATRVLDEVLGAFGAAGFTGFGLEYAWSAVVDYVIGAAGSEASWQRGQSGTSSADWVRRLGPYLAELDAQRPALASHIREIWMKETGDVLEGRFAFGLACVLDGLEARRL</sequence>
<proteinExistence type="predicted"/>
<evidence type="ECO:0000256" key="5">
    <source>
        <dbReference type="PROSITE-ProRule" id="PRU00335"/>
    </source>
</evidence>
<dbReference type="PANTHER" id="PTHR30055">
    <property type="entry name" value="HTH-TYPE TRANSCRIPTIONAL REGULATOR RUTR"/>
    <property type="match status" value="1"/>
</dbReference>
<dbReference type="GO" id="GO:0000976">
    <property type="term" value="F:transcription cis-regulatory region binding"/>
    <property type="evidence" value="ECO:0007669"/>
    <property type="project" value="TreeGrafter"/>
</dbReference>
<dbReference type="Gene3D" id="1.10.357.10">
    <property type="entry name" value="Tetracycline Repressor, domain 2"/>
    <property type="match status" value="1"/>
</dbReference>
<keyword evidence="2" id="KW-0805">Transcription regulation</keyword>
<dbReference type="AlphaFoldDB" id="A0A5S4FXS0"/>
<feature type="domain" description="HTH tetR-type" evidence="6">
    <location>
        <begin position="72"/>
        <end position="132"/>
    </location>
</feature>